<accession>A0A6C1CCR6</accession>
<proteinExistence type="inferred from homology"/>
<evidence type="ECO:0000256" key="3">
    <source>
        <dbReference type="SAM" id="MobiDB-lite"/>
    </source>
</evidence>
<feature type="compositionally biased region" description="Pro residues" evidence="3">
    <location>
        <begin position="13"/>
        <end position="22"/>
    </location>
</feature>
<evidence type="ECO:0000256" key="1">
    <source>
        <dbReference type="ARBA" id="ARBA00006056"/>
    </source>
</evidence>
<dbReference type="RefSeq" id="WP_016470387.1">
    <property type="nucleotide sequence ID" value="NZ_BNEJ01000031.1"/>
</dbReference>
<dbReference type="GO" id="GO:0016491">
    <property type="term" value="F:oxidoreductase activity"/>
    <property type="evidence" value="ECO:0007669"/>
    <property type="project" value="UniProtKB-KW"/>
</dbReference>
<dbReference type="PANTHER" id="PTHR11091">
    <property type="entry name" value="OXIDOREDUCTASE-RELATED"/>
    <property type="match status" value="1"/>
</dbReference>
<evidence type="ECO:0000313" key="4">
    <source>
        <dbReference type="EMBL" id="TGG80427.1"/>
    </source>
</evidence>
<name>A0A6C1CCR6_9ACTN</name>
<comment type="caution">
    <text evidence="4">The sequence shown here is derived from an EMBL/GenBank/DDBJ whole genome shotgun (WGS) entry which is preliminary data.</text>
</comment>
<dbReference type="GeneID" id="75180794"/>
<comment type="similarity">
    <text evidence="1">Belongs to the LDH2/MDH2 oxidoreductase family.</text>
</comment>
<protein>
    <submittedName>
        <fullName evidence="4">Ldh family oxidoreductase</fullName>
    </submittedName>
</protein>
<dbReference type="InterPro" id="IPR043143">
    <property type="entry name" value="Mal/L-sulf/L-lact_DH-like_NADP"/>
</dbReference>
<evidence type="ECO:0000256" key="2">
    <source>
        <dbReference type="ARBA" id="ARBA00023002"/>
    </source>
</evidence>
<dbReference type="InterPro" id="IPR003767">
    <property type="entry name" value="Malate/L-lactate_DH-like"/>
</dbReference>
<reference evidence="4 5" key="1">
    <citation type="submission" date="2018-10" db="EMBL/GenBank/DDBJ databases">
        <title>Isolation of pseudouridimycin from Streptomyces albus DSM 40763.</title>
        <authorList>
            <person name="Rosenqvist P."/>
            <person name="Metsae-Ketelae M."/>
            <person name="Virta P."/>
        </authorList>
    </citation>
    <scope>NUCLEOTIDE SEQUENCE [LARGE SCALE GENOMIC DNA]</scope>
    <source>
        <strain evidence="4 5">DSM 40763</strain>
    </source>
</reference>
<sequence>MTVQDQARRQPGPGAPEQPPGTPTVTVPYDVLLTAATTAFTTRGLPEGRARAAATALCYGDLAGLGSHGVFNLARLYLPLLDSGRADPDAEPRAVTDLGACVLLDSRRALGLWAAAEAMDLAAERARRHGVGLVSVRNATHFGCAGHHTARAARQGLIGVLAGNCGGQRIARPPHGLLAMLGTNPLSVAAPALDDDHPYVLDMSTTVVPTGRVRTAERNGETIPAGWLEDAQGEPVTDPAAFDRGEAYLRWLGGDPQTGAYKGYGLGLAVEVLAALLPGAATGPAPGALDGDGRPHGTDDDIGFLALAIDPEALRPREEFREDTLSLFGSLTRCPSAPGGPAVRYPGWWEAERARDRLRDGIPLPAHLYDELAGLGLLPAHGTAGDGMRGGGR</sequence>
<dbReference type="InterPro" id="IPR036111">
    <property type="entry name" value="Mal/L-sulfo/L-lacto_DH-like_sf"/>
</dbReference>
<organism evidence="4 5">
    <name type="scientific">Streptomyces albus</name>
    <dbReference type="NCBI Taxonomy" id="1888"/>
    <lineage>
        <taxon>Bacteria</taxon>
        <taxon>Bacillati</taxon>
        <taxon>Actinomycetota</taxon>
        <taxon>Actinomycetes</taxon>
        <taxon>Kitasatosporales</taxon>
        <taxon>Streptomycetaceae</taxon>
        <taxon>Streptomyces</taxon>
    </lineage>
</organism>
<evidence type="ECO:0000313" key="5">
    <source>
        <dbReference type="Proteomes" id="UP000298111"/>
    </source>
</evidence>
<keyword evidence="2" id="KW-0560">Oxidoreductase</keyword>
<dbReference type="Proteomes" id="UP000298111">
    <property type="component" value="Unassembled WGS sequence"/>
</dbReference>
<dbReference type="AlphaFoldDB" id="A0A6C1CCR6"/>
<dbReference type="InterPro" id="IPR043144">
    <property type="entry name" value="Mal/L-sulf/L-lact_DH-like_ah"/>
</dbReference>
<dbReference type="EMBL" id="RCIY01000069">
    <property type="protein sequence ID" value="TGG80427.1"/>
    <property type="molecule type" value="Genomic_DNA"/>
</dbReference>
<dbReference type="Gene3D" id="1.10.1530.10">
    <property type="match status" value="1"/>
</dbReference>
<dbReference type="PANTHER" id="PTHR11091:SF0">
    <property type="entry name" value="MALATE DEHYDROGENASE"/>
    <property type="match status" value="1"/>
</dbReference>
<dbReference type="Pfam" id="PF02615">
    <property type="entry name" value="Ldh_2"/>
    <property type="match status" value="1"/>
</dbReference>
<dbReference type="SUPFAM" id="SSF89733">
    <property type="entry name" value="L-sulfolactate dehydrogenase-like"/>
    <property type="match status" value="1"/>
</dbReference>
<gene>
    <name evidence="4" type="ORF">D8771_21730</name>
</gene>
<feature type="region of interest" description="Disordered" evidence="3">
    <location>
        <begin position="1"/>
        <end position="26"/>
    </location>
</feature>
<dbReference type="Gene3D" id="3.30.1370.60">
    <property type="entry name" value="Hypothetical oxidoreductase yiak, domain 2"/>
    <property type="match status" value="1"/>
</dbReference>